<comment type="caution">
    <text evidence="3">The sequence shown here is derived from an EMBL/GenBank/DDBJ whole genome shotgun (WGS) entry which is preliminary data.</text>
</comment>
<evidence type="ECO:0000259" key="2">
    <source>
        <dbReference type="Pfam" id="PF24088"/>
    </source>
</evidence>
<feature type="compositionally biased region" description="Low complexity" evidence="1">
    <location>
        <begin position="27"/>
        <end position="40"/>
    </location>
</feature>
<gene>
    <name evidence="3" type="ORF">IW254_002012</name>
</gene>
<evidence type="ECO:0000256" key="1">
    <source>
        <dbReference type="SAM" id="MobiDB-lite"/>
    </source>
</evidence>
<feature type="domain" description="DUF7373" evidence="2">
    <location>
        <begin position="57"/>
        <end position="254"/>
    </location>
</feature>
<reference evidence="3" key="1">
    <citation type="submission" date="2020-11" db="EMBL/GenBank/DDBJ databases">
        <title>Sequencing the genomes of 1000 actinobacteria strains.</title>
        <authorList>
            <person name="Klenk H.-P."/>
        </authorList>
    </citation>
    <scope>NUCLEOTIDE SEQUENCE</scope>
    <source>
        <strain evidence="3">DSM 45632</strain>
    </source>
</reference>
<accession>A0A931GSG6</accession>
<evidence type="ECO:0000313" key="3">
    <source>
        <dbReference type="EMBL" id="MBG6123043.1"/>
    </source>
</evidence>
<dbReference type="Pfam" id="PF24088">
    <property type="entry name" value="DUF7373"/>
    <property type="match status" value="1"/>
</dbReference>
<evidence type="ECO:0000313" key="4">
    <source>
        <dbReference type="Proteomes" id="UP000658613"/>
    </source>
</evidence>
<organism evidence="3 4">
    <name type="scientific">Corynebacterium aquatimens</name>
    <dbReference type="NCBI Taxonomy" id="1190508"/>
    <lineage>
        <taxon>Bacteria</taxon>
        <taxon>Bacillati</taxon>
        <taxon>Actinomycetota</taxon>
        <taxon>Actinomycetes</taxon>
        <taxon>Mycobacteriales</taxon>
        <taxon>Corynebacteriaceae</taxon>
        <taxon>Corynebacterium</taxon>
    </lineage>
</organism>
<feature type="compositionally biased region" description="Low complexity" evidence="1">
    <location>
        <begin position="448"/>
        <end position="458"/>
    </location>
</feature>
<dbReference type="Proteomes" id="UP000658613">
    <property type="component" value="Unassembled WGS sequence"/>
</dbReference>
<feature type="compositionally biased region" description="Basic and acidic residues" evidence="1">
    <location>
        <begin position="45"/>
        <end position="62"/>
    </location>
</feature>
<proteinExistence type="predicted"/>
<dbReference type="AlphaFoldDB" id="A0A931GSG6"/>
<dbReference type="RefSeq" id="WP_196825333.1">
    <property type="nucleotide sequence ID" value="NZ_CP046980.1"/>
</dbReference>
<feature type="region of interest" description="Disordered" evidence="1">
    <location>
        <begin position="18"/>
        <end position="62"/>
    </location>
</feature>
<dbReference type="InterPro" id="IPR055797">
    <property type="entry name" value="DUF7373"/>
</dbReference>
<name>A0A931GSG6_9CORY</name>
<feature type="region of interest" description="Disordered" evidence="1">
    <location>
        <begin position="416"/>
        <end position="458"/>
    </location>
</feature>
<protein>
    <recommendedName>
        <fullName evidence="2">DUF7373 domain-containing protein</fullName>
    </recommendedName>
</protein>
<keyword evidence="4" id="KW-1185">Reference proteome</keyword>
<feature type="compositionally biased region" description="Low complexity" evidence="1">
    <location>
        <begin position="423"/>
        <end position="436"/>
    </location>
</feature>
<dbReference type="EMBL" id="JADOUE010000001">
    <property type="protein sequence ID" value="MBG6123043.1"/>
    <property type="molecule type" value="Genomic_DNA"/>
</dbReference>
<sequence>MTSFVVSASLILGLSACSSDSDREETSTSAAPPSSAAAEPVLETGEYKAEAHEPWKKPYNEDLGRTSSSYELAENVLLPMEIDQDLYKTALGGQYAKLEHLSRTFGDAVRDAVTPFEDNYEYGFQQVANNEKADRRGTNTVLRLSNPDTANEVANAIHQALLTSGLYLESLNEVNPNQPTQIAGMPDTLASIGLNDHSRKVYAITPHNEYVIISIAEDSGKEFAESDWQDEYNAEFLEEQTPLIDEIKATRTKDGFGATDERPDIDPTGVLRLTVFPDKNDKYLLPVGAITQRVAASYFKDAQSAWATLRQAGVERAGWNVVQLYPTKNNEAPNVIQSWARSSAAEGEIKDYDEPQGVPNTTCYSSDDESWVSYTCMLIFDNYIAISSTEDWYDKPEDDDAKERLSHRMAAQYLILKKEAEGSTAPSTDPSTASSTEGAKENEESESPSKSSSKSSNK</sequence>